<evidence type="ECO:0000256" key="3">
    <source>
        <dbReference type="ARBA" id="ARBA00022729"/>
    </source>
</evidence>
<feature type="domain" description="Solute-binding protein family 5" evidence="5">
    <location>
        <begin position="91"/>
        <end position="444"/>
    </location>
</feature>
<evidence type="ECO:0000313" key="7">
    <source>
        <dbReference type="Proteomes" id="UP001575105"/>
    </source>
</evidence>
<feature type="chain" id="PRO_5045533150" evidence="4">
    <location>
        <begin position="19"/>
        <end position="524"/>
    </location>
</feature>
<dbReference type="Gene3D" id="3.10.105.10">
    <property type="entry name" value="Dipeptide-binding Protein, Domain 3"/>
    <property type="match status" value="1"/>
</dbReference>
<dbReference type="PANTHER" id="PTHR30290">
    <property type="entry name" value="PERIPLASMIC BINDING COMPONENT OF ABC TRANSPORTER"/>
    <property type="match status" value="1"/>
</dbReference>
<accession>A0ABV4U2X3</accession>
<keyword evidence="2" id="KW-0813">Transport</keyword>
<name>A0ABV4U2X3_9BACT</name>
<comment type="caution">
    <text evidence="6">The sequence shown here is derived from an EMBL/GenBank/DDBJ whole genome shotgun (WGS) entry which is preliminary data.</text>
</comment>
<feature type="signal peptide" evidence="4">
    <location>
        <begin position="1"/>
        <end position="18"/>
    </location>
</feature>
<dbReference type="PIRSF" id="PIRSF002741">
    <property type="entry name" value="MppA"/>
    <property type="match status" value="1"/>
</dbReference>
<gene>
    <name evidence="6" type="ORF">ACERK3_02930</name>
</gene>
<dbReference type="InterPro" id="IPR039424">
    <property type="entry name" value="SBP_5"/>
</dbReference>
<evidence type="ECO:0000256" key="2">
    <source>
        <dbReference type="ARBA" id="ARBA00022448"/>
    </source>
</evidence>
<keyword evidence="7" id="KW-1185">Reference proteome</keyword>
<dbReference type="SUPFAM" id="SSF53850">
    <property type="entry name" value="Periplasmic binding protein-like II"/>
    <property type="match status" value="1"/>
</dbReference>
<dbReference type="Proteomes" id="UP001575105">
    <property type="component" value="Unassembled WGS sequence"/>
</dbReference>
<reference evidence="6 7" key="1">
    <citation type="submission" date="2024-08" db="EMBL/GenBank/DDBJ databases">
        <title>Whole-genome sequencing of halo(alkali)philic microorganisms from hypersaline lakes.</title>
        <authorList>
            <person name="Sorokin D.Y."/>
            <person name="Merkel A.Y."/>
            <person name="Messina E."/>
            <person name="Yakimov M."/>
        </authorList>
    </citation>
    <scope>NUCLEOTIDE SEQUENCE [LARGE SCALE GENOMIC DNA]</scope>
    <source>
        <strain evidence="6 7">AB-hyl4</strain>
    </source>
</reference>
<evidence type="ECO:0000313" key="6">
    <source>
        <dbReference type="EMBL" id="MFA9477243.1"/>
    </source>
</evidence>
<comment type="similarity">
    <text evidence="1">Belongs to the bacterial solute-binding protein 5 family.</text>
</comment>
<evidence type="ECO:0000256" key="4">
    <source>
        <dbReference type="SAM" id="SignalP"/>
    </source>
</evidence>
<dbReference type="PROSITE" id="PS51257">
    <property type="entry name" value="PROKAR_LIPOPROTEIN"/>
    <property type="match status" value="1"/>
</dbReference>
<dbReference type="InterPro" id="IPR030678">
    <property type="entry name" value="Peptide/Ni-bd"/>
</dbReference>
<dbReference type="Gene3D" id="3.40.190.10">
    <property type="entry name" value="Periplasmic binding protein-like II"/>
    <property type="match status" value="1"/>
</dbReference>
<evidence type="ECO:0000256" key="1">
    <source>
        <dbReference type="ARBA" id="ARBA00005695"/>
    </source>
</evidence>
<evidence type="ECO:0000259" key="5">
    <source>
        <dbReference type="Pfam" id="PF00496"/>
    </source>
</evidence>
<dbReference type="CDD" id="cd00995">
    <property type="entry name" value="PBP2_NikA_DppA_OppA_like"/>
    <property type="match status" value="1"/>
</dbReference>
<dbReference type="Pfam" id="PF00496">
    <property type="entry name" value="SBP_bac_5"/>
    <property type="match status" value="1"/>
</dbReference>
<dbReference type="EMBL" id="JBGUBD010000002">
    <property type="protein sequence ID" value="MFA9477243.1"/>
    <property type="molecule type" value="Genomic_DNA"/>
</dbReference>
<protein>
    <submittedName>
        <fullName evidence="6">ABC transporter substrate-binding protein</fullName>
    </submittedName>
</protein>
<keyword evidence="3 4" id="KW-0732">Signal</keyword>
<organism evidence="6 7">
    <name type="scientific">Natronomicrosphaera hydrolytica</name>
    <dbReference type="NCBI Taxonomy" id="3242702"/>
    <lineage>
        <taxon>Bacteria</taxon>
        <taxon>Pseudomonadati</taxon>
        <taxon>Planctomycetota</taxon>
        <taxon>Phycisphaerae</taxon>
        <taxon>Phycisphaerales</taxon>
        <taxon>Phycisphaeraceae</taxon>
        <taxon>Natronomicrosphaera</taxon>
    </lineage>
</organism>
<proteinExistence type="inferred from homology"/>
<dbReference type="RefSeq" id="WP_425344168.1">
    <property type="nucleotide sequence ID" value="NZ_JBGUBD010000002.1"/>
</dbReference>
<dbReference type="PANTHER" id="PTHR30290:SF9">
    <property type="entry name" value="OLIGOPEPTIDE-BINDING PROTEIN APPA"/>
    <property type="match status" value="1"/>
</dbReference>
<sequence length="524" mass="59216">MKHHSPLLLLMFALLLSACGDGGVEHVEIEFDDTQREAQRPADPQTGGELTIAIQADGSTLDPHQAQDAGSRRLTENMYSTLMRLSREYPEIEPDLLAEYEQLDDGRRYRFRLREDAYFGVSGRNVTAEDVAYSLQRLIDLETGTALVGLASMDVVDTYTLEVHFEEPNAALLNYLALPTYAIVDREVVEANDGDLSRADAGSGPFRLVEWRRDDRLVLEADPNYYVDGLPRLARVVYRPIPEEPSRVIALANREVDVVLDVPTQQLARIIDEAHVVIESTPGTFWEYVGINTERGPLASAHVRQAIAHAIDRDAINRAARFGYATPLTAGHLPPDHWAYLDEVMYEQADLEKARALLSETDYADGFDVEMIVNTENQSQLRAAEVVANMLRPLNINVTVRSIERATFFSRLGDGDFEMTVVGWVGLFDPDEWTYPIFHSDGQYNQQGYTNGTLDDLLERGRRTIDRDERASIYRDVQRLIASESPVLFLYLNDQITGYLSDVWDFDVHPTATTISLRETWLDR</sequence>
<dbReference type="InterPro" id="IPR000914">
    <property type="entry name" value="SBP_5_dom"/>
</dbReference>